<dbReference type="Proteomes" id="UP001597138">
    <property type="component" value="Unassembled WGS sequence"/>
</dbReference>
<proteinExistence type="predicted"/>
<organism evidence="1 2">
    <name type="scientific">Flavobacterium artemisiae</name>
    <dbReference type="NCBI Taxonomy" id="2126556"/>
    <lineage>
        <taxon>Bacteria</taxon>
        <taxon>Pseudomonadati</taxon>
        <taxon>Bacteroidota</taxon>
        <taxon>Flavobacteriia</taxon>
        <taxon>Flavobacteriales</taxon>
        <taxon>Flavobacteriaceae</taxon>
        <taxon>Flavobacterium</taxon>
    </lineage>
</organism>
<accession>A0ABW4HIX1</accession>
<reference evidence="2" key="1">
    <citation type="journal article" date="2019" name="Int. J. Syst. Evol. Microbiol.">
        <title>The Global Catalogue of Microorganisms (GCM) 10K type strain sequencing project: providing services to taxonomists for standard genome sequencing and annotation.</title>
        <authorList>
            <consortium name="The Broad Institute Genomics Platform"/>
            <consortium name="The Broad Institute Genome Sequencing Center for Infectious Disease"/>
            <person name="Wu L."/>
            <person name="Ma J."/>
        </authorList>
    </citation>
    <scope>NUCLEOTIDE SEQUENCE [LARGE SCALE GENOMIC DNA]</scope>
    <source>
        <strain evidence="2">CCUG 70865</strain>
    </source>
</reference>
<dbReference type="RefSeq" id="WP_379813128.1">
    <property type="nucleotide sequence ID" value="NZ_JBHUDZ010000018.1"/>
</dbReference>
<name>A0ABW4HIX1_9FLAO</name>
<evidence type="ECO:0000313" key="2">
    <source>
        <dbReference type="Proteomes" id="UP001597138"/>
    </source>
</evidence>
<dbReference type="EMBL" id="JBHUDZ010000018">
    <property type="protein sequence ID" value="MFD1605305.1"/>
    <property type="molecule type" value="Genomic_DNA"/>
</dbReference>
<protein>
    <submittedName>
        <fullName evidence="1">Uncharacterized protein</fullName>
    </submittedName>
</protein>
<keyword evidence="2" id="KW-1185">Reference proteome</keyword>
<comment type="caution">
    <text evidence="1">The sequence shown here is derived from an EMBL/GenBank/DDBJ whole genome shotgun (WGS) entry which is preliminary data.</text>
</comment>
<evidence type="ECO:0000313" key="1">
    <source>
        <dbReference type="EMBL" id="MFD1605305.1"/>
    </source>
</evidence>
<sequence>MKSGIILLGIFYKCIQKKTYAQEWDQLLLDINVVREPSIYAPFGNMVNRI</sequence>
<gene>
    <name evidence="1" type="ORF">ACFSC2_21395</name>
</gene>